<dbReference type="RefSeq" id="WP_126044138.1">
    <property type="nucleotide sequence ID" value="NZ_RXFM01000001.1"/>
</dbReference>
<dbReference type="InterPro" id="IPR027413">
    <property type="entry name" value="GROEL-like_equatorial_sf"/>
</dbReference>
<comment type="caution">
    <text evidence="10">The sequence shown here is derived from an EMBL/GenBank/DDBJ whole genome shotgun (WGS) entry which is preliminary data.</text>
</comment>
<sequence>MTAKTIDKGTKARDKLLRGIRVAADTVSVTLGPRGRNVIIEKSFGAPKITKDGVSVAKEIELEDKVENLGVQVLKEAANKTNDRAGDGTTTTIVLGESIAREGVKAVTAGMNPMDLKRGIEAASEKVLAEIKKRSRNISSSAEIAQVATISANGDSDIGTKIAKAFEKVGKDGVITVEEANKSDAFEVDVVEGMNFDRGYISPYFVTNSEKMTCELEDAYILVFEKKISNLQQMLKLLEEVVQSSKPLLIIAEDIEGEALATLIVNKLRGGLKIAAVKAPGFGDRRKSMLEDISILTGAQLISEDLGHKLENVTLSDLGTAKKVLISKDDTTIVNGAGEKSNIKARCDQIKSQIAETTSDYDKEKLEERLAKLAGGVAVLKVGGITEVEVKEKKDRVEDAYHATKAAIAEGIVPGGGSTLLYASKILEGMKGKNPDETVGIEIVKKTLSAPIRKILENAGLESALIVEKLLEKNNSTMTYDAQNHEVVDAFKKGIVDPTKVVRNALQSAASVASLLVTTETTVCDTPNKKDDSMPAGGGMPMGGMGGMGGMGM</sequence>
<name>A0A3R9XSZ2_9RICK</name>
<dbReference type="InterPro" id="IPR001844">
    <property type="entry name" value="Cpn60/GroEL"/>
</dbReference>
<dbReference type="NCBIfam" id="NF009489">
    <property type="entry name" value="PRK12851.1"/>
    <property type="match status" value="1"/>
</dbReference>
<dbReference type="SUPFAM" id="SSF54849">
    <property type="entry name" value="GroEL-intermediate domain like"/>
    <property type="match status" value="1"/>
</dbReference>
<dbReference type="Gene3D" id="3.30.260.10">
    <property type="entry name" value="TCP-1-like chaperonin intermediate domain"/>
    <property type="match status" value="1"/>
</dbReference>
<reference evidence="11" key="1">
    <citation type="submission" date="2018-11" db="EMBL/GenBank/DDBJ databases">
        <title>Phylogenetic, genomic, and biogeographic characterization of a novel and ubiquitous marine invertebrate-associated Rickettsiales parasite, Candidatus Marinoinvertebrata rohwerii, gen. nov., sp. nov.</title>
        <authorList>
            <person name="Klinges J.G."/>
            <person name="Rosales S.M."/>
            <person name="Mcminds R."/>
            <person name="Shaver E.C."/>
            <person name="Shantz A."/>
            <person name="Peters E.C."/>
            <person name="Burkepile D.E."/>
            <person name="Silliman B.R."/>
            <person name="Vega Thurber R.L."/>
        </authorList>
    </citation>
    <scope>NUCLEOTIDE SEQUENCE [LARGE SCALE GENOMIC DNA]</scope>
    <source>
        <strain evidence="11">a_cerv_44</strain>
    </source>
</reference>
<evidence type="ECO:0000256" key="6">
    <source>
        <dbReference type="HAMAP-Rule" id="MF_00600"/>
    </source>
</evidence>
<evidence type="ECO:0000256" key="1">
    <source>
        <dbReference type="ARBA" id="ARBA00006607"/>
    </source>
</evidence>
<protein>
    <recommendedName>
        <fullName evidence="6">Chaperonin GroEL</fullName>
        <ecNumber evidence="6">5.6.1.7</ecNumber>
    </recommendedName>
    <alternativeName>
        <fullName evidence="6">60 kDa chaperonin</fullName>
    </alternativeName>
    <alternativeName>
        <fullName evidence="6">Chaperonin-60</fullName>
        <shortName evidence="6">Cpn60</shortName>
    </alternativeName>
</protein>
<dbReference type="NCBIfam" id="NF009488">
    <property type="entry name" value="PRK12850.1"/>
    <property type="match status" value="1"/>
</dbReference>
<feature type="region of interest" description="Disordered" evidence="9">
    <location>
        <begin position="524"/>
        <end position="553"/>
    </location>
</feature>
<dbReference type="NCBIfam" id="NF000592">
    <property type="entry name" value="PRK00013.1"/>
    <property type="match status" value="1"/>
</dbReference>
<dbReference type="Pfam" id="PF00118">
    <property type="entry name" value="Cpn60_TCP1"/>
    <property type="match status" value="1"/>
</dbReference>
<evidence type="ECO:0000256" key="3">
    <source>
        <dbReference type="ARBA" id="ARBA00022840"/>
    </source>
</evidence>
<evidence type="ECO:0000256" key="7">
    <source>
        <dbReference type="RuleBase" id="RU000418"/>
    </source>
</evidence>
<dbReference type="GO" id="GO:0051082">
    <property type="term" value="F:unfolded protein binding"/>
    <property type="evidence" value="ECO:0007669"/>
    <property type="project" value="UniProtKB-UniRule"/>
</dbReference>
<dbReference type="SUPFAM" id="SSF52029">
    <property type="entry name" value="GroEL apical domain-like"/>
    <property type="match status" value="1"/>
</dbReference>
<gene>
    <name evidence="6 10" type="primary">groL</name>
    <name evidence="6" type="synonym">groEL</name>
    <name evidence="10" type="ORF">EIC27_00115</name>
</gene>
<evidence type="ECO:0000256" key="4">
    <source>
        <dbReference type="ARBA" id="ARBA00023186"/>
    </source>
</evidence>
<dbReference type="GO" id="GO:0005524">
    <property type="term" value="F:ATP binding"/>
    <property type="evidence" value="ECO:0007669"/>
    <property type="project" value="UniProtKB-UniRule"/>
</dbReference>
<keyword evidence="3 6" id="KW-0067">ATP-binding</keyword>
<dbReference type="AlphaFoldDB" id="A0A3R9XSZ2"/>
<dbReference type="GO" id="GO:0005737">
    <property type="term" value="C:cytoplasm"/>
    <property type="evidence" value="ECO:0007669"/>
    <property type="project" value="UniProtKB-SubCell"/>
</dbReference>
<feature type="compositionally biased region" description="Gly residues" evidence="9">
    <location>
        <begin position="536"/>
        <end position="553"/>
    </location>
</feature>
<feature type="binding site" evidence="6">
    <location>
        <position position="497"/>
    </location>
    <ligand>
        <name>ATP</name>
        <dbReference type="ChEBI" id="CHEBI:30616"/>
    </ligand>
</feature>
<evidence type="ECO:0000256" key="9">
    <source>
        <dbReference type="SAM" id="MobiDB-lite"/>
    </source>
</evidence>
<dbReference type="Proteomes" id="UP000279470">
    <property type="component" value="Unassembled WGS sequence"/>
</dbReference>
<dbReference type="InterPro" id="IPR002423">
    <property type="entry name" value="Cpn60/GroEL/TCP-1"/>
</dbReference>
<comment type="subcellular location">
    <subcellularLocation>
        <location evidence="6">Cytoplasm</location>
    </subcellularLocation>
</comment>
<dbReference type="GO" id="GO:0016853">
    <property type="term" value="F:isomerase activity"/>
    <property type="evidence" value="ECO:0007669"/>
    <property type="project" value="UniProtKB-KW"/>
</dbReference>
<evidence type="ECO:0000256" key="5">
    <source>
        <dbReference type="ARBA" id="ARBA00023235"/>
    </source>
</evidence>
<organism evidence="10 11">
    <name type="scientific">Candidatus Aquarickettsia rohweri</name>
    <dbReference type="NCBI Taxonomy" id="2602574"/>
    <lineage>
        <taxon>Bacteria</taxon>
        <taxon>Pseudomonadati</taxon>
        <taxon>Pseudomonadota</taxon>
        <taxon>Alphaproteobacteria</taxon>
        <taxon>Rickettsiales</taxon>
        <taxon>Candidatus Midichloriaceae</taxon>
        <taxon>Candidatus Aquarickettsia</taxon>
    </lineage>
</organism>
<dbReference type="GO" id="GO:0140662">
    <property type="term" value="F:ATP-dependent protein folding chaperone"/>
    <property type="evidence" value="ECO:0007669"/>
    <property type="project" value="InterPro"/>
</dbReference>
<dbReference type="OrthoDB" id="9766614at2"/>
<keyword evidence="2 6" id="KW-0547">Nucleotide-binding</keyword>
<dbReference type="EMBL" id="RXFM01000001">
    <property type="protein sequence ID" value="RST72649.1"/>
    <property type="molecule type" value="Genomic_DNA"/>
</dbReference>
<comment type="similarity">
    <text evidence="1 6 7">Belongs to the chaperonin (HSP60) family.</text>
</comment>
<dbReference type="PRINTS" id="PR00298">
    <property type="entry name" value="CHAPERONIN60"/>
</dbReference>
<evidence type="ECO:0000313" key="10">
    <source>
        <dbReference type="EMBL" id="RST72649.1"/>
    </source>
</evidence>
<feature type="binding site" evidence="6">
    <location>
        <begin position="87"/>
        <end position="91"/>
    </location>
    <ligand>
        <name>ATP</name>
        <dbReference type="ChEBI" id="CHEBI:30616"/>
    </ligand>
</feature>
<dbReference type="InterPro" id="IPR027409">
    <property type="entry name" value="GroEL-like_apical_dom_sf"/>
</dbReference>
<dbReference type="Gene3D" id="1.10.560.10">
    <property type="entry name" value="GroEL-like equatorial domain"/>
    <property type="match status" value="1"/>
</dbReference>
<accession>A0A3R9XSZ2</accession>
<dbReference type="FunFam" id="3.50.7.10:FF:000001">
    <property type="entry name" value="60 kDa chaperonin"/>
    <property type="match status" value="1"/>
</dbReference>
<dbReference type="Gene3D" id="3.50.7.10">
    <property type="entry name" value="GroEL"/>
    <property type="match status" value="1"/>
</dbReference>
<dbReference type="GO" id="GO:0042026">
    <property type="term" value="P:protein refolding"/>
    <property type="evidence" value="ECO:0007669"/>
    <property type="project" value="UniProtKB-UniRule"/>
</dbReference>
<keyword evidence="5 6" id="KW-0413">Isomerase</keyword>
<dbReference type="SUPFAM" id="SSF48592">
    <property type="entry name" value="GroEL equatorial domain-like"/>
    <property type="match status" value="1"/>
</dbReference>
<evidence type="ECO:0000313" key="11">
    <source>
        <dbReference type="Proteomes" id="UP000279470"/>
    </source>
</evidence>
<proteinExistence type="inferred from homology"/>
<dbReference type="InterPro" id="IPR027410">
    <property type="entry name" value="TCP-1-like_intermed_sf"/>
</dbReference>
<keyword evidence="6" id="KW-0963">Cytoplasm</keyword>
<dbReference type="CDD" id="cd03344">
    <property type="entry name" value="GroEL"/>
    <property type="match status" value="1"/>
</dbReference>
<feature type="binding site" evidence="6">
    <location>
        <begin position="30"/>
        <end position="33"/>
    </location>
    <ligand>
        <name>ATP</name>
        <dbReference type="ChEBI" id="CHEBI:30616"/>
    </ligand>
</feature>
<dbReference type="PANTHER" id="PTHR45633">
    <property type="entry name" value="60 KDA HEAT SHOCK PROTEIN, MITOCHONDRIAL"/>
    <property type="match status" value="1"/>
</dbReference>
<keyword evidence="4 6" id="KW-0143">Chaperone</keyword>
<dbReference type="NCBIfam" id="TIGR02348">
    <property type="entry name" value="GroEL"/>
    <property type="match status" value="1"/>
</dbReference>
<comment type="caution">
    <text evidence="6">Lacks conserved residue(s) required for the propagation of feature annotation.</text>
</comment>
<feature type="binding site" evidence="6">
    <location>
        <position position="416"/>
    </location>
    <ligand>
        <name>ATP</name>
        <dbReference type="ChEBI" id="CHEBI:30616"/>
    </ligand>
</feature>
<dbReference type="EC" id="5.6.1.7" evidence="6"/>
<evidence type="ECO:0000256" key="8">
    <source>
        <dbReference type="RuleBase" id="RU000419"/>
    </source>
</evidence>
<dbReference type="HAMAP" id="MF_00600">
    <property type="entry name" value="CH60"/>
    <property type="match status" value="1"/>
</dbReference>
<dbReference type="NCBIfam" id="NF009487">
    <property type="entry name" value="PRK12849.1"/>
    <property type="match status" value="1"/>
</dbReference>
<comment type="subunit">
    <text evidence="6 8">Forms a cylinder of 14 subunits composed of two heptameric rings stacked back-to-back. Interacts with the co-chaperonin GroES.</text>
</comment>
<keyword evidence="11" id="KW-1185">Reference proteome</keyword>
<feature type="binding site" evidence="6">
    <location>
        <position position="51"/>
    </location>
    <ligand>
        <name>ATP</name>
        <dbReference type="ChEBI" id="CHEBI:30616"/>
    </ligand>
</feature>
<comment type="function">
    <text evidence="6 8">Together with its co-chaperonin GroES, plays an essential role in assisting protein folding. The GroEL-GroES system forms a nano-cage that allows encapsulation of the non-native substrate proteins and provides a physical environment optimized to promote and accelerate protein folding.</text>
</comment>
<evidence type="ECO:0000256" key="2">
    <source>
        <dbReference type="ARBA" id="ARBA00022741"/>
    </source>
</evidence>